<accession>A0AAF0BVF1</accession>
<dbReference type="EMBL" id="CP116942">
    <property type="protein sequence ID" value="WCO66324.1"/>
    <property type="molecule type" value="Genomic_DNA"/>
</dbReference>
<evidence type="ECO:0000313" key="3">
    <source>
        <dbReference type="Proteomes" id="UP001216390"/>
    </source>
</evidence>
<keyword evidence="1" id="KW-0472">Membrane</keyword>
<evidence type="ECO:0000256" key="1">
    <source>
        <dbReference type="SAM" id="Phobius"/>
    </source>
</evidence>
<dbReference type="Proteomes" id="UP001216390">
    <property type="component" value="Chromosome"/>
</dbReference>
<keyword evidence="1" id="KW-0812">Transmembrane</keyword>
<name>A0AAF0BVF1_9ACTN</name>
<dbReference type="RefSeq" id="WP_272735847.1">
    <property type="nucleotide sequence ID" value="NZ_CP116942.1"/>
</dbReference>
<keyword evidence="1" id="KW-1133">Transmembrane helix</keyword>
<evidence type="ECO:0000313" key="2">
    <source>
        <dbReference type="EMBL" id="WCO66324.1"/>
    </source>
</evidence>
<dbReference type="AlphaFoldDB" id="A0AAF0BVF1"/>
<feature type="transmembrane region" description="Helical" evidence="1">
    <location>
        <begin position="42"/>
        <end position="63"/>
    </location>
</feature>
<organism evidence="2 3">
    <name type="scientific">Iamia majanohamensis</name>
    <dbReference type="NCBI Taxonomy" id="467976"/>
    <lineage>
        <taxon>Bacteria</taxon>
        <taxon>Bacillati</taxon>
        <taxon>Actinomycetota</taxon>
        <taxon>Acidimicrobiia</taxon>
        <taxon>Acidimicrobiales</taxon>
        <taxon>Iamiaceae</taxon>
        <taxon>Iamia</taxon>
    </lineage>
</organism>
<protein>
    <submittedName>
        <fullName evidence="2">DUF2892 domain-containing protein</fullName>
    </submittedName>
</protein>
<reference evidence="2" key="1">
    <citation type="submission" date="2023-01" db="EMBL/GenBank/DDBJ databases">
        <title>The diversity of Class Acidimicrobiia in South China Sea sediment environments and the proposal of Iamia marina sp. nov., a novel species of the genus Iamia.</title>
        <authorList>
            <person name="He Y."/>
            <person name="Tian X."/>
        </authorList>
    </citation>
    <scope>NUCLEOTIDE SEQUENCE</scope>
    <source>
        <strain evidence="2">DSM 19957</strain>
    </source>
</reference>
<gene>
    <name evidence="2" type="ORF">PO878_17630</name>
</gene>
<feature type="transmembrane region" description="Helical" evidence="1">
    <location>
        <begin position="14"/>
        <end position="36"/>
    </location>
</feature>
<dbReference type="KEGG" id="ima:PO878_17630"/>
<proteinExistence type="predicted"/>
<keyword evidence="3" id="KW-1185">Reference proteome</keyword>
<sequence>MTFLTFMSSPAGRAVRIVAGLALVIAGIALGGGFLALSVIGLVPLAAGVFDVCLFAPLGHMPFSGRAFRRQASHT</sequence>